<keyword evidence="4 7" id="KW-0812">Transmembrane</keyword>
<dbReference type="GO" id="GO:0016413">
    <property type="term" value="F:O-acetyltransferase activity"/>
    <property type="evidence" value="ECO:0007669"/>
    <property type="project" value="TreeGrafter"/>
</dbReference>
<feature type="transmembrane region" description="Helical" evidence="7">
    <location>
        <begin position="254"/>
        <end position="275"/>
    </location>
</feature>
<evidence type="ECO:0000256" key="3">
    <source>
        <dbReference type="ARBA" id="ARBA00022475"/>
    </source>
</evidence>
<gene>
    <name evidence="9" type="ORF">Atai01_22590</name>
</gene>
<dbReference type="GO" id="GO:0005886">
    <property type="term" value="C:plasma membrane"/>
    <property type="evidence" value="ECO:0007669"/>
    <property type="project" value="UniProtKB-SubCell"/>
</dbReference>
<sequence length="386" mass="41791">MSARAGISHTGEHLHYVDLVRVLTVGLVIGLHVLALAPVPPTVGLGALIIVFHVSREVFFLLTAFVLTYGTSRRKPHWPSFWRKRYLFVVVPYLTWTLLYFFADGPPFKVDVLGQQLLTGTARYHLYFLLVSMQIYLVFPLIRALLRATVRYHGWLLAGGAAFQLLFSLAVQQDWPAGVLTGWLHFPDALLPSYLGYVLAGAIAGWHREELIAWTRAHARVVFAGCAGAIALGVGGYLAQVFLAGQTPLAASMVWQPAVAVESVAIAWAFLALGLRWQDRGRPAHRPIVSTSDASFGIYLIHPLVLQGALLGAGATGLVDAAQAAPTALVLLFLVAVALPAIYLVSGLVTAVVRRTPASLALSGRARRRAVPVHTKPSPARRTVNA</sequence>
<keyword evidence="10" id="KW-1185">Reference proteome</keyword>
<feature type="transmembrane region" description="Helical" evidence="7">
    <location>
        <begin position="123"/>
        <end position="142"/>
    </location>
</feature>
<dbReference type="Proteomes" id="UP001165136">
    <property type="component" value="Unassembled WGS sequence"/>
</dbReference>
<feature type="transmembrane region" description="Helical" evidence="7">
    <location>
        <begin position="191"/>
        <end position="207"/>
    </location>
</feature>
<evidence type="ECO:0000313" key="10">
    <source>
        <dbReference type="Proteomes" id="UP001165136"/>
    </source>
</evidence>
<dbReference type="AlphaFoldDB" id="A0A9W6QZE0"/>
<feature type="transmembrane region" description="Helical" evidence="7">
    <location>
        <begin position="328"/>
        <end position="353"/>
    </location>
</feature>
<reference evidence="9" key="1">
    <citation type="submission" date="2023-03" db="EMBL/GenBank/DDBJ databases">
        <title>Amycolatopsis taiwanensis NBRC 103393.</title>
        <authorList>
            <person name="Ichikawa N."/>
            <person name="Sato H."/>
            <person name="Tonouchi N."/>
        </authorList>
    </citation>
    <scope>NUCLEOTIDE SEQUENCE</scope>
    <source>
        <strain evidence="9">NBRC 103393</strain>
    </source>
</reference>
<evidence type="ECO:0000259" key="8">
    <source>
        <dbReference type="Pfam" id="PF01757"/>
    </source>
</evidence>
<comment type="subcellular location">
    <subcellularLocation>
        <location evidence="1">Cell membrane</location>
        <topology evidence="1">Multi-pass membrane protein</topology>
    </subcellularLocation>
</comment>
<feature type="transmembrane region" description="Helical" evidence="7">
    <location>
        <begin position="296"/>
        <end position="316"/>
    </location>
</feature>
<name>A0A9W6QZE0_9PSEU</name>
<dbReference type="Pfam" id="PF01757">
    <property type="entry name" value="Acyl_transf_3"/>
    <property type="match status" value="1"/>
</dbReference>
<evidence type="ECO:0000256" key="1">
    <source>
        <dbReference type="ARBA" id="ARBA00004651"/>
    </source>
</evidence>
<keyword evidence="5 7" id="KW-1133">Transmembrane helix</keyword>
<dbReference type="InterPro" id="IPR002656">
    <property type="entry name" value="Acyl_transf_3_dom"/>
</dbReference>
<comment type="caution">
    <text evidence="9">The sequence shown here is derived from an EMBL/GenBank/DDBJ whole genome shotgun (WGS) entry which is preliminary data.</text>
</comment>
<dbReference type="PANTHER" id="PTHR40074:SF2">
    <property type="entry name" value="O-ACETYLTRANSFERASE WECH"/>
    <property type="match status" value="1"/>
</dbReference>
<feature type="transmembrane region" description="Helical" evidence="7">
    <location>
        <begin position="219"/>
        <end position="242"/>
    </location>
</feature>
<feature type="transmembrane region" description="Helical" evidence="7">
    <location>
        <begin position="20"/>
        <end position="39"/>
    </location>
</feature>
<keyword evidence="3" id="KW-1003">Cell membrane</keyword>
<keyword evidence="9" id="KW-0012">Acyltransferase</keyword>
<feature type="domain" description="Acyltransferase 3" evidence="8">
    <location>
        <begin position="15"/>
        <end position="343"/>
    </location>
</feature>
<evidence type="ECO:0000313" key="9">
    <source>
        <dbReference type="EMBL" id="GLY65640.1"/>
    </source>
</evidence>
<keyword evidence="6 7" id="KW-0472">Membrane</keyword>
<feature type="transmembrane region" description="Helical" evidence="7">
    <location>
        <begin position="154"/>
        <end position="171"/>
    </location>
</feature>
<evidence type="ECO:0000256" key="6">
    <source>
        <dbReference type="ARBA" id="ARBA00023136"/>
    </source>
</evidence>
<protein>
    <submittedName>
        <fullName evidence="9">Acyltransferase</fullName>
    </submittedName>
</protein>
<feature type="transmembrane region" description="Helical" evidence="7">
    <location>
        <begin position="86"/>
        <end position="103"/>
    </location>
</feature>
<evidence type="ECO:0000256" key="2">
    <source>
        <dbReference type="ARBA" id="ARBA00007400"/>
    </source>
</evidence>
<proteinExistence type="inferred from homology"/>
<organism evidence="9 10">
    <name type="scientific">Amycolatopsis taiwanensis</name>
    <dbReference type="NCBI Taxonomy" id="342230"/>
    <lineage>
        <taxon>Bacteria</taxon>
        <taxon>Bacillati</taxon>
        <taxon>Actinomycetota</taxon>
        <taxon>Actinomycetes</taxon>
        <taxon>Pseudonocardiales</taxon>
        <taxon>Pseudonocardiaceae</taxon>
        <taxon>Amycolatopsis</taxon>
    </lineage>
</organism>
<keyword evidence="9" id="KW-0808">Transferase</keyword>
<dbReference type="PANTHER" id="PTHR40074">
    <property type="entry name" value="O-ACETYLTRANSFERASE WECH"/>
    <property type="match status" value="1"/>
</dbReference>
<dbReference type="RefSeq" id="WP_027940793.1">
    <property type="nucleotide sequence ID" value="NZ_BSTI01000004.1"/>
</dbReference>
<dbReference type="GO" id="GO:0009246">
    <property type="term" value="P:enterobacterial common antigen biosynthetic process"/>
    <property type="evidence" value="ECO:0007669"/>
    <property type="project" value="TreeGrafter"/>
</dbReference>
<dbReference type="EMBL" id="BSTI01000004">
    <property type="protein sequence ID" value="GLY65640.1"/>
    <property type="molecule type" value="Genomic_DNA"/>
</dbReference>
<evidence type="ECO:0000256" key="7">
    <source>
        <dbReference type="SAM" id="Phobius"/>
    </source>
</evidence>
<evidence type="ECO:0000256" key="4">
    <source>
        <dbReference type="ARBA" id="ARBA00022692"/>
    </source>
</evidence>
<accession>A0A9W6QZE0</accession>
<evidence type="ECO:0000256" key="5">
    <source>
        <dbReference type="ARBA" id="ARBA00022989"/>
    </source>
</evidence>
<feature type="transmembrane region" description="Helical" evidence="7">
    <location>
        <begin position="45"/>
        <end position="66"/>
    </location>
</feature>
<comment type="similarity">
    <text evidence="2">Belongs to the acyltransferase 3 family.</text>
</comment>